<sequence>MPPKRSVSMRRAYTYVFKRERSPGTTTGANPQDKREVVATTQRQEKVSAEHPRSPATRIEYLERQLRQSRADAVEARELAISQDADIANLEERMRSLEQEYARKEEVLRDQKAKIEENMVNIVLEQIRTAREGERAAADAENKAAKDAFEHKYKARVAILTQELENARSAKAASEEDMVALRTEKDSLSNDLEKAKDGLKEATQALQSLQSSSDAAISQAQQNQSTIVADYDCKVALLTQQLKEAESGLQSAQSKGQSHAERYDQLTRESARSAADSKMSLNLLKQQMESQVNSHRDQLAKLESNLVAATAGQEDFVLQKSKTDAELASAQQEIEEHRSQLVESRAVATRLQQMKGEAAELRAEVESFKALSSSQEEQIVKLLEAASTHATTQQLLQQAELRSETLTKELEAAIGDTKALHEERAAREALNKDNAALRNKLTELEASAGKLVDLETSFKQQAMELEAARAASEATDSKFADLRTENADLAKKIAAANAASVELQHSQTMADEERATLVEQLRGAQAQGSNLAAMKEELVEAEAAKEAAHSSLRELQEKLMQAERNGSAMGEQLSAISDAKASLNTENAKLNDDIQSAKASNIDLHNKIKALGLAQSTFEQEAATKAKESAATIASLEQEIAAAHAAAQELRSQPADPAAPGEELEELRAQLSAKDSELADLKAWRAKTELELEELVRSPQSVDESFKSQASQSSAEELEDLRAQLMNKDAELAELRAWRKKTELDLDDLVKTPRSADTSFDRRISQATPSKTDAATDDTPPITPAAIEEADPNDVWAASAKKGKKGKKVKSKKNSLSSPVVAPRAEANDS</sequence>
<evidence type="ECO:0000313" key="3">
    <source>
        <dbReference type="EMBL" id="KPI39964.1"/>
    </source>
</evidence>
<evidence type="ECO:0000256" key="2">
    <source>
        <dbReference type="SAM" id="MobiDB-lite"/>
    </source>
</evidence>
<reference evidence="3 4" key="1">
    <citation type="submission" date="2015-06" db="EMBL/GenBank/DDBJ databases">
        <title>Draft genome of the ant-associated black yeast Phialophora attae CBS 131958.</title>
        <authorList>
            <person name="Moreno L.F."/>
            <person name="Stielow B.J."/>
            <person name="de Hoog S."/>
            <person name="Vicente V.A."/>
            <person name="Weiss V.A."/>
            <person name="de Vries M."/>
            <person name="Cruz L.M."/>
            <person name="Souza E.M."/>
        </authorList>
    </citation>
    <scope>NUCLEOTIDE SEQUENCE [LARGE SCALE GENOMIC DNA]</scope>
    <source>
        <strain evidence="3 4">CBS 131958</strain>
    </source>
</reference>
<feature type="compositionally biased region" description="Low complexity" evidence="2">
    <location>
        <begin position="777"/>
        <end position="787"/>
    </location>
</feature>
<gene>
    <name evidence="3" type="ORF">AB675_11342</name>
</gene>
<dbReference type="EMBL" id="LFJN01000013">
    <property type="protein sequence ID" value="KPI39964.1"/>
    <property type="molecule type" value="Genomic_DNA"/>
</dbReference>
<dbReference type="OrthoDB" id="4159526at2759"/>
<feature type="coiled-coil region" evidence="1">
    <location>
        <begin position="524"/>
        <end position="600"/>
    </location>
</feature>
<feature type="region of interest" description="Disordered" evidence="2">
    <location>
        <begin position="1"/>
        <end position="55"/>
    </location>
</feature>
<dbReference type="RefSeq" id="XP_017999927.1">
    <property type="nucleotide sequence ID" value="XM_018140179.1"/>
</dbReference>
<dbReference type="VEuPathDB" id="FungiDB:AB675_11342"/>
<proteinExistence type="predicted"/>
<feature type="compositionally biased region" description="Basic residues" evidence="2">
    <location>
        <begin position="801"/>
        <end position="813"/>
    </location>
</feature>
<feature type="region of interest" description="Disordered" evidence="2">
    <location>
        <begin position="249"/>
        <end position="274"/>
    </location>
</feature>
<dbReference type="AlphaFoldDB" id="A0A0N1H428"/>
<protein>
    <submittedName>
        <fullName evidence="3">Uncharacterized protein</fullName>
    </submittedName>
</protein>
<dbReference type="STRING" id="1664694.A0A0N1H428"/>
<feature type="compositionally biased region" description="Basic and acidic residues" evidence="2">
    <location>
        <begin position="258"/>
        <end position="271"/>
    </location>
</feature>
<dbReference type="GeneID" id="28732059"/>
<evidence type="ECO:0000313" key="4">
    <source>
        <dbReference type="Proteomes" id="UP000038010"/>
    </source>
</evidence>
<accession>A0A0N1H428</accession>
<feature type="region of interest" description="Disordered" evidence="2">
    <location>
        <begin position="696"/>
        <end position="718"/>
    </location>
</feature>
<name>A0A0N1H428_9EURO</name>
<feature type="region of interest" description="Disordered" evidence="2">
    <location>
        <begin position="646"/>
        <end position="665"/>
    </location>
</feature>
<feature type="coiled-coil region" evidence="1">
    <location>
        <begin position="59"/>
        <end position="118"/>
    </location>
</feature>
<feature type="region of interest" description="Disordered" evidence="2">
    <location>
        <begin position="743"/>
        <end position="830"/>
    </location>
</feature>
<keyword evidence="1" id="KW-0175">Coiled coil</keyword>
<comment type="caution">
    <text evidence="3">The sequence shown here is derived from an EMBL/GenBank/DDBJ whole genome shotgun (WGS) entry which is preliminary data.</text>
</comment>
<feature type="compositionally biased region" description="Basic and acidic residues" evidence="2">
    <location>
        <begin position="32"/>
        <end position="53"/>
    </location>
</feature>
<evidence type="ECO:0000256" key="1">
    <source>
        <dbReference type="SAM" id="Coils"/>
    </source>
</evidence>
<keyword evidence="4" id="KW-1185">Reference proteome</keyword>
<dbReference type="Proteomes" id="UP000038010">
    <property type="component" value="Unassembled WGS sequence"/>
</dbReference>
<organism evidence="3 4">
    <name type="scientific">Cyphellophora attinorum</name>
    <dbReference type="NCBI Taxonomy" id="1664694"/>
    <lineage>
        <taxon>Eukaryota</taxon>
        <taxon>Fungi</taxon>
        <taxon>Dikarya</taxon>
        <taxon>Ascomycota</taxon>
        <taxon>Pezizomycotina</taxon>
        <taxon>Eurotiomycetes</taxon>
        <taxon>Chaetothyriomycetidae</taxon>
        <taxon>Chaetothyriales</taxon>
        <taxon>Cyphellophoraceae</taxon>
        <taxon>Cyphellophora</taxon>
    </lineage>
</organism>